<evidence type="ECO:0000256" key="2">
    <source>
        <dbReference type="ARBA" id="ARBA00022857"/>
    </source>
</evidence>
<dbReference type="GO" id="GO:0016491">
    <property type="term" value="F:oxidoreductase activity"/>
    <property type="evidence" value="ECO:0007669"/>
    <property type="project" value="UniProtKB-KW"/>
</dbReference>
<dbReference type="PANTHER" id="PTHR47706:SF4">
    <property type="entry name" value="NMRA-LIKE DOMAIN-CONTAINING PROTEIN"/>
    <property type="match status" value="1"/>
</dbReference>
<evidence type="ECO:0000256" key="3">
    <source>
        <dbReference type="ARBA" id="ARBA00023002"/>
    </source>
</evidence>
<dbReference type="PANTHER" id="PTHR47706">
    <property type="entry name" value="NMRA-LIKE FAMILY PROTEIN"/>
    <property type="match status" value="1"/>
</dbReference>
<keyword evidence="3" id="KW-0560">Oxidoreductase</keyword>
<gene>
    <name evidence="5" type="ORF">SISNIDRAFT_486828</name>
</gene>
<proteinExistence type="inferred from homology"/>
<keyword evidence="2" id="KW-0521">NADP</keyword>
<organism evidence="5 6">
    <name type="scientific">Sistotremastrum niveocremeum HHB9708</name>
    <dbReference type="NCBI Taxonomy" id="1314777"/>
    <lineage>
        <taxon>Eukaryota</taxon>
        <taxon>Fungi</taxon>
        <taxon>Dikarya</taxon>
        <taxon>Basidiomycota</taxon>
        <taxon>Agaricomycotina</taxon>
        <taxon>Agaricomycetes</taxon>
        <taxon>Sistotremastrales</taxon>
        <taxon>Sistotremastraceae</taxon>
        <taxon>Sertulicium</taxon>
        <taxon>Sertulicium niveocremeum</taxon>
    </lineage>
</organism>
<accession>A0A164TEA2</accession>
<name>A0A164TEA2_9AGAM</name>
<dbReference type="AlphaFoldDB" id="A0A164TEA2"/>
<dbReference type="Proteomes" id="UP000076722">
    <property type="component" value="Unassembled WGS sequence"/>
</dbReference>
<evidence type="ECO:0000313" key="5">
    <source>
        <dbReference type="EMBL" id="KZS92299.1"/>
    </source>
</evidence>
<protein>
    <submittedName>
        <fullName evidence="5">NAD(P)-binding protein</fullName>
    </submittedName>
</protein>
<sequence length="305" mass="34990">MAITTVGIAGAGDVAKFFVEELEKDERFKIVVLSRAPREWFASRSTVQMKITDYTFDSLRPIVEDLDILFSFLHDNSSFYVNAHKAMLDACSASPRCKRFVPSEYGGDIDKYPDLPRFYKPTHGAFREILNSDSHGVEWTLVNIGYFMDYFLPPAKTYMKPLTGIWPITGDDVIIPGTGDEPVGFTSARDVAKGLVKLVDAPLWDKHIYMCGERTTFNRAVEYLQQRRGRPYNISYRSAQEVADEIPAHLDDDDPKYLWKLYMDEWIYAGASAPPEHLVEQHRMQYFADVRFRGIAQLLDEEDLE</sequence>
<dbReference type="EMBL" id="KV419411">
    <property type="protein sequence ID" value="KZS92299.1"/>
    <property type="molecule type" value="Genomic_DNA"/>
</dbReference>
<dbReference type="InterPro" id="IPR008030">
    <property type="entry name" value="NmrA-like"/>
</dbReference>
<evidence type="ECO:0000259" key="4">
    <source>
        <dbReference type="Pfam" id="PF05368"/>
    </source>
</evidence>
<dbReference type="Pfam" id="PF05368">
    <property type="entry name" value="NmrA"/>
    <property type="match status" value="1"/>
</dbReference>
<dbReference type="OrthoDB" id="9974981at2759"/>
<feature type="domain" description="NmrA-like" evidence="4">
    <location>
        <begin position="8"/>
        <end position="249"/>
    </location>
</feature>
<keyword evidence="6" id="KW-1185">Reference proteome</keyword>
<reference evidence="5 6" key="1">
    <citation type="journal article" date="2016" name="Mol. Biol. Evol.">
        <title>Comparative Genomics of Early-Diverging Mushroom-Forming Fungi Provides Insights into the Origins of Lignocellulose Decay Capabilities.</title>
        <authorList>
            <person name="Nagy L.G."/>
            <person name="Riley R."/>
            <person name="Tritt A."/>
            <person name="Adam C."/>
            <person name="Daum C."/>
            <person name="Floudas D."/>
            <person name="Sun H."/>
            <person name="Yadav J.S."/>
            <person name="Pangilinan J."/>
            <person name="Larsson K.H."/>
            <person name="Matsuura K."/>
            <person name="Barry K."/>
            <person name="Labutti K."/>
            <person name="Kuo R."/>
            <person name="Ohm R.A."/>
            <person name="Bhattacharya S.S."/>
            <person name="Shirouzu T."/>
            <person name="Yoshinaga Y."/>
            <person name="Martin F.M."/>
            <person name="Grigoriev I.V."/>
            <person name="Hibbett D.S."/>
        </authorList>
    </citation>
    <scope>NUCLEOTIDE SEQUENCE [LARGE SCALE GENOMIC DNA]</scope>
    <source>
        <strain evidence="5 6">HHB9708</strain>
    </source>
</reference>
<comment type="similarity">
    <text evidence="1">Belongs to the NmrA-type oxidoreductase family. Isoflavone reductase subfamily.</text>
</comment>
<dbReference type="Gene3D" id="3.40.50.720">
    <property type="entry name" value="NAD(P)-binding Rossmann-like Domain"/>
    <property type="match status" value="1"/>
</dbReference>
<evidence type="ECO:0000256" key="1">
    <source>
        <dbReference type="ARBA" id="ARBA00005725"/>
    </source>
</evidence>
<dbReference type="SUPFAM" id="SSF51735">
    <property type="entry name" value="NAD(P)-binding Rossmann-fold domains"/>
    <property type="match status" value="1"/>
</dbReference>
<dbReference type="InterPro" id="IPR051609">
    <property type="entry name" value="NmrA/Isoflavone_reductase-like"/>
</dbReference>
<dbReference type="InterPro" id="IPR036291">
    <property type="entry name" value="NAD(P)-bd_dom_sf"/>
</dbReference>
<evidence type="ECO:0000313" key="6">
    <source>
        <dbReference type="Proteomes" id="UP000076722"/>
    </source>
</evidence>